<accession>A0A433RUP9</accession>
<evidence type="ECO:0000256" key="2">
    <source>
        <dbReference type="ARBA" id="ARBA00023002"/>
    </source>
</evidence>
<dbReference type="EMBL" id="JTFC01000029">
    <property type="protein sequence ID" value="RUS57016.1"/>
    <property type="molecule type" value="Genomic_DNA"/>
</dbReference>
<evidence type="ECO:0000256" key="1">
    <source>
        <dbReference type="ARBA" id="ARBA00006056"/>
    </source>
</evidence>
<dbReference type="Proteomes" id="UP000288623">
    <property type="component" value="Unassembled WGS sequence"/>
</dbReference>
<evidence type="ECO:0000313" key="3">
    <source>
        <dbReference type="EMBL" id="RUS57016.1"/>
    </source>
</evidence>
<dbReference type="PANTHER" id="PTHR11091:SF0">
    <property type="entry name" value="MALATE DEHYDROGENASE"/>
    <property type="match status" value="1"/>
</dbReference>
<dbReference type="PANTHER" id="PTHR11091">
    <property type="entry name" value="OXIDOREDUCTASE-RELATED"/>
    <property type="match status" value="1"/>
</dbReference>
<dbReference type="GO" id="GO:0016491">
    <property type="term" value="F:oxidoreductase activity"/>
    <property type="evidence" value="ECO:0007669"/>
    <property type="project" value="UniProtKB-KW"/>
</dbReference>
<name>A0A433RUP9_9BACL</name>
<dbReference type="InterPro" id="IPR003767">
    <property type="entry name" value="Malate/L-lactate_DH-like"/>
</dbReference>
<gene>
    <name evidence="3" type="ORF">QI30_08080</name>
</gene>
<sequence length="331" mass="35385">MPKTTVENLKRAIQQKLQQADVLEEHAEIVADVLAFAETRGVQSHGVIRLPIYLRRVAQGHINIRPDIAITQLNEAVCKVDGDFGFGHVVAKKATDEAIALAKKSGIGLAVVSNSTHCGAVGYYAHEAAKEGMITLLLTQADALVAPFGGRDAYLGVNPITYGVPNEEEPIVLDMSTSNAAFGKVLLAREQNTEIPTDWGLDAEGNPTTNPHEVKALQPIAGAKGSGLALFVDVVAGLLPGGNETMYNDLSQKRHLGQFIIAINPALFMQPEAFAKGVQNMVDGLHEAVPAPGFDKVQLPGERSAQKAKKAQETGVELSENAYDLLKELLE</sequence>
<protein>
    <recommendedName>
        <fullName evidence="5">Ureidoglycolate dehydrogenase</fullName>
    </recommendedName>
</protein>
<evidence type="ECO:0000313" key="4">
    <source>
        <dbReference type="Proteomes" id="UP000288623"/>
    </source>
</evidence>
<dbReference type="Gene3D" id="3.30.1370.60">
    <property type="entry name" value="Hypothetical oxidoreductase yiak, domain 2"/>
    <property type="match status" value="1"/>
</dbReference>
<reference evidence="3 4" key="1">
    <citation type="submission" date="2014-11" db="EMBL/GenBank/DDBJ databases">
        <title>Genome sequence and analysis of novel Kurthia sp.</title>
        <authorList>
            <person name="Lawson J.N."/>
            <person name="Gonzalez J.E."/>
            <person name="Rinauldi L."/>
            <person name="Xuan Z."/>
            <person name="Firman A."/>
            <person name="Shaddox L."/>
            <person name="Trudeau A."/>
            <person name="Shah S."/>
            <person name="Reiman D."/>
        </authorList>
    </citation>
    <scope>NUCLEOTIDE SEQUENCE [LARGE SCALE GENOMIC DNA]</scope>
    <source>
        <strain evidence="3 4">3B1D</strain>
    </source>
</reference>
<dbReference type="OrthoDB" id="9769447at2"/>
<dbReference type="InterPro" id="IPR043144">
    <property type="entry name" value="Mal/L-sulf/L-lact_DH-like_ah"/>
</dbReference>
<dbReference type="InterPro" id="IPR036111">
    <property type="entry name" value="Mal/L-sulfo/L-lacto_DH-like_sf"/>
</dbReference>
<dbReference type="InterPro" id="IPR043143">
    <property type="entry name" value="Mal/L-sulf/L-lact_DH-like_NADP"/>
</dbReference>
<evidence type="ECO:0008006" key="5">
    <source>
        <dbReference type="Google" id="ProtNLM"/>
    </source>
</evidence>
<dbReference type="Gene3D" id="1.10.1530.10">
    <property type="match status" value="1"/>
</dbReference>
<comment type="similarity">
    <text evidence="1">Belongs to the LDH2/MDH2 oxidoreductase family.</text>
</comment>
<organism evidence="3 4">
    <name type="scientific">Candidatus Kurthia intestinigallinarum</name>
    <dbReference type="NCBI Taxonomy" id="1562256"/>
    <lineage>
        <taxon>Bacteria</taxon>
        <taxon>Bacillati</taxon>
        <taxon>Bacillota</taxon>
        <taxon>Bacilli</taxon>
        <taxon>Bacillales</taxon>
        <taxon>Caryophanaceae</taxon>
        <taxon>Kurthia</taxon>
    </lineage>
</organism>
<dbReference type="RefSeq" id="WP_126990435.1">
    <property type="nucleotide sequence ID" value="NZ_JTFC01000029.1"/>
</dbReference>
<dbReference type="AlphaFoldDB" id="A0A433RUP9"/>
<keyword evidence="4" id="KW-1185">Reference proteome</keyword>
<comment type="caution">
    <text evidence="3">The sequence shown here is derived from an EMBL/GenBank/DDBJ whole genome shotgun (WGS) entry which is preliminary data.</text>
</comment>
<dbReference type="SUPFAM" id="SSF89733">
    <property type="entry name" value="L-sulfolactate dehydrogenase-like"/>
    <property type="match status" value="1"/>
</dbReference>
<proteinExistence type="inferred from homology"/>
<dbReference type="Pfam" id="PF02615">
    <property type="entry name" value="Ldh_2"/>
    <property type="match status" value="1"/>
</dbReference>
<keyword evidence="2" id="KW-0560">Oxidoreductase</keyword>